<name>A0ABM5P1P5_9MOLU</name>
<accession>A0ABM5P1P5</accession>
<organism evidence="1 2">
    <name type="scientific">Mycoplasma ovis str. Michigan</name>
    <dbReference type="NCBI Taxonomy" id="1415773"/>
    <lineage>
        <taxon>Bacteria</taxon>
        <taxon>Bacillati</taxon>
        <taxon>Mycoplasmatota</taxon>
        <taxon>Mollicutes</taxon>
        <taxon>Mycoplasmataceae</taxon>
        <taxon>Mycoplasma</taxon>
    </lineage>
</organism>
<gene>
    <name evidence="1" type="ORF">OVS_02765</name>
</gene>
<reference evidence="1 2" key="1">
    <citation type="journal article" date="2014" name="Genome Announc.">
        <title>Complete Genome Sequence of Mycoplasma ovis Strain Michigan, a Hemoplasma of Sheep with Two Distinct 16S rRNA Genes.</title>
        <authorList>
            <person name="Deshuillers P.L."/>
            <person name="Santos A.P."/>
            <person name="do Nascimento N.C."/>
            <person name="Hampel J.A."/>
            <person name="Bergin I.L."/>
            <person name="Dyson M.C."/>
            <person name="Messick J.B."/>
        </authorList>
    </citation>
    <scope>NUCLEOTIDE SEQUENCE [LARGE SCALE GENOMIC DNA]</scope>
    <source>
        <strain evidence="1 2">Michigan</strain>
    </source>
</reference>
<dbReference type="Proteomes" id="UP000018745">
    <property type="component" value="Chromosome"/>
</dbReference>
<evidence type="ECO:0000313" key="2">
    <source>
        <dbReference type="Proteomes" id="UP000018745"/>
    </source>
</evidence>
<evidence type="ECO:0000313" key="1">
    <source>
        <dbReference type="EMBL" id="AHC40352.1"/>
    </source>
</evidence>
<keyword evidence="2" id="KW-1185">Reference proteome</keyword>
<proteinExistence type="predicted"/>
<dbReference type="EMBL" id="CP006935">
    <property type="protein sequence ID" value="AHC40352.1"/>
    <property type="molecule type" value="Genomic_DNA"/>
</dbReference>
<sequence length="30" mass="3557">MLIFKKVIINNFLKEGISIQGQDFHYFGQK</sequence>
<protein>
    <submittedName>
        <fullName evidence="1">Uncharacterized protein</fullName>
    </submittedName>
</protein>